<keyword evidence="3" id="KW-1185">Reference proteome</keyword>
<keyword evidence="1" id="KW-0812">Transmembrane</keyword>
<protein>
    <submittedName>
        <fullName evidence="2">Integral membrane protein TerC</fullName>
    </submittedName>
</protein>
<name>A8FWR7_SHESH</name>
<dbReference type="eggNOG" id="COG0530">
    <property type="taxonomic scope" value="Bacteria"/>
</dbReference>
<feature type="transmembrane region" description="Helical" evidence="1">
    <location>
        <begin position="38"/>
        <end position="58"/>
    </location>
</feature>
<dbReference type="Proteomes" id="UP000002015">
    <property type="component" value="Chromosome"/>
</dbReference>
<dbReference type="InterPro" id="IPR019099">
    <property type="entry name" value="Uncharacterised_PGPGW_TM"/>
</dbReference>
<gene>
    <name evidence="2" type="ordered locus">Ssed_2683</name>
</gene>
<feature type="transmembrane region" description="Helical" evidence="1">
    <location>
        <begin position="12"/>
        <end position="32"/>
    </location>
</feature>
<dbReference type="STRING" id="425104.Ssed_2683"/>
<proteinExistence type="predicted"/>
<accession>A8FWR7</accession>
<dbReference type="HOGENOM" id="CLU_188465_0_0_6"/>
<dbReference type="Pfam" id="PF09656">
    <property type="entry name" value="PGPGW"/>
    <property type="match status" value="1"/>
</dbReference>
<reference evidence="2 3" key="1">
    <citation type="submission" date="2007-08" db="EMBL/GenBank/DDBJ databases">
        <title>Complete sequence of Shewanella sediminis HAW-EB3.</title>
        <authorList>
            <consortium name="US DOE Joint Genome Institute"/>
            <person name="Copeland A."/>
            <person name="Lucas S."/>
            <person name="Lapidus A."/>
            <person name="Barry K."/>
            <person name="Glavina del Rio T."/>
            <person name="Dalin E."/>
            <person name="Tice H."/>
            <person name="Pitluck S."/>
            <person name="Chertkov O."/>
            <person name="Brettin T."/>
            <person name="Bruce D."/>
            <person name="Detter J.C."/>
            <person name="Han C."/>
            <person name="Schmutz J."/>
            <person name="Larimer F."/>
            <person name="Land M."/>
            <person name="Hauser L."/>
            <person name="Kyrpides N."/>
            <person name="Kim E."/>
            <person name="Zhao J.-S."/>
            <person name="Richardson P."/>
        </authorList>
    </citation>
    <scope>NUCLEOTIDE SEQUENCE [LARGE SCALE GENOMIC DNA]</scope>
    <source>
        <strain evidence="2 3">HAW-EB3</strain>
    </source>
</reference>
<dbReference type="AlphaFoldDB" id="A8FWR7"/>
<sequence length="83" mass="9163">MNPKSGEAMLRKTVITISGGVLTLAGAALLILPGPAWLLFPVGLAILSLEYPWAKVWLRKSQRQLHASAAWLDRKILLRKMKS</sequence>
<evidence type="ECO:0000313" key="2">
    <source>
        <dbReference type="EMBL" id="ABV37290.1"/>
    </source>
</evidence>
<dbReference type="KEGG" id="sse:Ssed_2683"/>
<dbReference type="EMBL" id="CP000821">
    <property type="protein sequence ID" value="ABV37290.1"/>
    <property type="molecule type" value="Genomic_DNA"/>
</dbReference>
<keyword evidence="1" id="KW-1133">Transmembrane helix</keyword>
<keyword evidence="1" id="KW-0472">Membrane</keyword>
<evidence type="ECO:0000256" key="1">
    <source>
        <dbReference type="SAM" id="Phobius"/>
    </source>
</evidence>
<organism evidence="2 3">
    <name type="scientific">Shewanella sediminis (strain HAW-EB3)</name>
    <dbReference type="NCBI Taxonomy" id="425104"/>
    <lineage>
        <taxon>Bacteria</taxon>
        <taxon>Pseudomonadati</taxon>
        <taxon>Pseudomonadota</taxon>
        <taxon>Gammaproteobacteria</taxon>
        <taxon>Alteromonadales</taxon>
        <taxon>Shewanellaceae</taxon>
        <taxon>Shewanella</taxon>
    </lineage>
</organism>
<evidence type="ECO:0000313" key="3">
    <source>
        <dbReference type="Proteomes" id="UP000002015"/>
    </source>
</evidence>